<organism evidence="2 3">
    <name type="scientific">Maricaulis virginensis</name>
    <dbReference type="NCBI Taxonomy" id="144022"/>
    <lineage>
        <taxon>Bacteria</taxon>
        <taxon>Pseudomonadati</taxon>
        <taxon>Pseudomonadota</taxon>
        <taxon>Alphaproteobacteria</taxon>
        <taxon>Maricaulales</taxon>
        <taxon>Maricaulaceae</taxon>
        <taxon>Maricaulis</taxon>
    </lineage>
</organism>
<accession>A0A9W6IND8</accession>
<evidence type="ECO:0000313" key="3">
    <source>
        <dbReference type="Proteomes" id="UP001143486"/>
    </source>
</evidence>
<keyword evidence="1" id="KW-0812">Transmembrane</keyword>
<dbReference type="AlphaFoldDB" id="A0A9W6IND8"/>
<keyword evidence="3" id="KW-1185">Reference proteome</keyword>
<dbReference type="RefSeq" id="WP_271187884.1">
    <property type="nucleotide sequence ID" value="NZ_BSFE01000011.1"/>
</dbReference>
<dbReference type="EMBL" id="BSFE01000011">
    <property type="protein sequence ID" value="GLK53537.1"/>
    <property type="molecule type" value="Genomic_DNA"/>
</dbReference>
<protein>
    <submittedName>
        <fullName evidence="2">Uncharacterized protein</fullName>
    </submittedName>
</protein>
<reference evidence="2" key="2">
    <citation type="submission" date="2023-01" db="EMBL/GenBank/DDBJ databases">
        <authorList>
            <person name="Sun Q."/>
            <person name="Evtushenko L."/>
        </authorList>
    </citation>
    <scope>NUCLEOTIDE SEQUENCE</scope>
    <source>
        <strain evidence="2">VKM B-1513</strain>
    </source>
</reference>
<comment type="caution">
    <text evidence="2">The sequence shown here is derived from an EMBL/GenBank/DDBJ whole genome shotgun (WGS) entry which is preliminary data.</text>
</comment>
<proteinExistence type="predicted"/>
<gene>
    <name evidence="2" type="ORF">GCM10017621_30450</name>
</gene>
<evidence type="ECO:0000256" key="1">
    <source>
        <dbReference type="SAM" id="Phobius"/>
    </source>
</evidence>
<evidence type="ECO:0000313" key="2">
    <source>
        <dbReference type="EMBL" id="GLK53537.1"/>
    </source>
</evidence>
<feature type="transmembrane region" description="Helical" evidence="1">
    <location>
        <begin position="65"/>
        <end position="85"/>
    </location>
</feature>
<sequence>MNRLLGLRMSLRTTVWFVDAVAAALGWCWLVLIVLTGFSFPLVSYLAGDFFTHYANAPSEAREQFHWVAGPIFAAVVLISAWLRWHARPSRLEKGEPDV</sequence>
<keyword evidence="1" id="KW-1133">Transmembrane helix</keyword>
<name>A0A9W6IND8_9PROT</name>
<keyword evidence="1" id="KW-0472">Membrane</keyword>
<dbReference type="Proteomes" id="UP001143486">
    <property type="component" value="Unassembled WGS sequence"/>
</dbReference>
<feature type="transmembrane region" description="Helical" evidence="1">
    <location>
        <begin position="21"/>
        <end position="45"/>
    </location>
</feature>
<reference evidence="2" key="1">
    <citation type="journal article" date="2014" name="Int. J. Syst. Evol. Microbiol.">
        <title>Complete genome sequence of Corynebacterium casei LMG S-19264T (=DSM 44701T), isolated from a smear-ripened cheese.</title>
        <authorList>
            <consortium name="US DOE Joint Genome Institute (JGI-PGF)"/>
            <person name="Walter F."/>
            <person name="Albersmeier A."/>
            <person name="Kalinowski J."/>
            <person name="Ruckert C."/>
        </authorList>
    </citation>
    <scope>NUCLEOTIDE SEQUENCE</scope>
    <source>
        <strain evidence="2">VKM B-1513</strain>
    </source>
</reference>